<evidence type="ECO:0000259" key="7">
    <source>
        <dbReference type="Pfam" id="PF13186"/>
    </source>
</evidence>
<keyword evidence="9" id="KW-1185">Reference proteome</keyword>
<evidence type="ECO:0000313" key="9">
    <source>
        <dbReference type="Proteomes" id="UP000294817"/>
    </source>
</evidence>
<gene>
    <name evidence="8" type="ORF">C8D74_101223</name>
</gene>
<keyword evidence="4" id="KW-0408">Iron</keyword>
<dbReference type="InterPro" id="IPR007197">
    <property type="entry name" value="rSAM"/>
</dbReference>
<protein>
    <recommendedName>
        <fullName evidence="10">Radical SAM core domain-containing protein</fullName>
    </recommendedName>
</protein>
<evidence type="ECO:0000256" key="3">
    <source>
        <dbReference type="ARBA" id="ARBA00022723"/>
    </source>
</evidence>
<accession>A0A4V3GR40</accession>
<keyword evidence="5" id="KW-0411">Iron-sulfur</keyword>
<organism evidence="8 9">
    <name type="scientific">Petrotoga sibirica</name>
    <dbReference type="NCBI Taxonomy" id="156202"/>
    <lineage>
        <taxon>Bacteria</taxon>
        <taxon>Thermotogati</taxon>
        <taxon>Thermotogota</taxon>
        <taxon>Thermotogae</taxon>
        <taxon>Petrotogales</taxon>
        <taxon>Petrotogaceae</taxon>
        <taxon>Petrotoga</taxon>
    </lineage>
</organism>
<dbReference type="PANTHER" id="PTHR43273">
    <property type="entry name" value="ANAEROBIC SULFATASE-MATURATING ENZYME HOMOLOG ASLB-RELATED"/>
    <property type="match status" value="1"/>
</dbReference>
<dbReference type="Pfam" id="PF13186">
    <property type="entry name" value="SPASM"/>
    <property type="match status" value="1"/>
</dbReference>
<dbReference type="Pfam" id="PF04055">
    <property type="entry name" value="Radical_SAM"/>
    <property type="match status" value="1"/>
</dbReference>
<evidence type="ECO:0000256" key="1">
    <source>
        <dbReference type="ARBA" id="ARBA00001966"/>
    </source>
</evidence>
<feature type="domain" description="Radical SAM core" evidence="6">
    <location>
        <begin position="104"/>
        <end position="260"/>
    </location>
</feature>
<keyword evidence="2" id="KW-0949">S-adenosyl-L-methionine</keyword>
<dbReference type="SFLD" id="SFLDG01386">
    <property type="entry name" value="main_SPASM_domain-containing"/>
    <property type="match status" value="1"/>
</dbReference>
<dbReference type="GO" id="GO:0046872">
    <property type="term" value="F:metal ion binding"/>
    <property type="evidence" value="ECO:0007669"/>
    <property type="project" value="UniProtKB-KW"/>
</dbReference>
<comment type="caution">
    <text evidence="8">The sequence shown here is derived from an EMBL/GenBank/DDBJ whole genome shotgun (WGS) entry which is preliminary data.</text>
</comment>
<dbReference type="Proteomes" id="UP000294817">
    <property type="component" value="Unassembled WGS sequence"/>
</dbReference>
<dbReference type="RefSeq" id="WP_166667745.1">
    <property type="nucleotide sequence ID" value="NZ_SODZ01000001.1"/>
</dbReference>
<proteinExistence type="predicted"/>
<dbReference type="EMBL" id="SODZ01000001">
    <property type="protein sequence ID" value="TDX17503.1"/>
    <property type="molecule type" value="Genomic_DNA"/>
</dbReference>
<evidence type="ECO:0008006" key="10">
    <source>
        <dbReference type="Google" id="ProtNLM"/>
    </source>
</evidence>
<dbReference type="InterPro" id="IPR023867">
    <property type="entry name" value="Sulphatase_maturase_rSAM"/>
</dbReference>
<dbReference type="InterPro" id="IPR013785">
    <property type="entry name" value="Aldolase_TIM"/>
</dbReference>
<reference evidence="8 9" key="1">
    <citation type="submission" date="2019-03" db="EMBL/GenBank/DDBJ databases">
        <title>Genomic Encyclopedia of Type Strains, Phase IV (KMG-IV): sequencing the most valuable type-strain genomes for metagenomic binning, comparative biology and taxonomic classification.</title>
        <authorList>
            <person name="Goeker M."/>
        </authorList>
    </citation>
    <scope>NUCLEOTIDE SEQUENCE [LARGE SCALE GENOMIC DNA]</scope>
    <source>
        <strain evidence="8 9">DSM 13575</strain>
    </source>
</reference>
<dbReference type="NCBIfam" id="TIGR04085">
    <property type="entry name" value="rSAM_more_4Fe4S"/>
    <property type="match status" value="1"/>
</dbReference>
<evidence type="ECO:0000259" key="6">
    <source>
        <dbReference type="Pfam" id="PF04055"/>
    </source>
</evidence>
<evidence type="ECO:0000256" key="4">
    <source>
        <dbReference type="ARBA" id="ARBA00023004"/>
    </source>
</evidence>
<evidence type="ECO:0000256" key="2">
    <source>
        <dbReference type="ARBA" id="ARBA00022691"/>
    </source>
</evidence>
<dbReference type="InterPro" id="IPR058240">
    <property type="entry name" value="rSAM_sf"/>
</dbReference>
<dbReference type="SFLD" id="SFLDS00029">
    <property type="entry name" value="Radical_SAM"/>
    <property type="match status" value="1"/>
</dbReference>
<dbReference type="CDD" id="cd01335">
    <property type="entry name" value="Radical_SAM"/>
    <property type="match status" value="1"/>
</dbReference>
<dbReference type="SUPFAM" id="SSF102114">
    <property type="entry name" value="Radical SAM enzymes"/>
    <property type="match status" value="1"/>
</dbReference>
<dbReference type="SFLD" id="SFLDG01384">
    <property type="entry name" value="thioether_bond_formation_requi"/>
    <property type="match status" value="1"/>
</dbReference>
<evidence type="ECO:0000313" key="8">
    <source>
        <dbReference type="EMBL" id="TDX17503.1"/>
    </source>
</evidence>
<dbReference type="SFLD" id="SFLDG01067">
    <property type="entry name" value="SPASM/twitch_domain_containing"/>
    <property type="match status" value="1"/>
</dbReference>
<dbReference type="InterPro" id="IPR023885">
    <property type="entry name" value="4Fe4S-binding_SPASM_dom"/>
</dbReference>
<dbReference type="GO" id="GO:0016491">
    <property type="term" value="F:oxidoreductase activity"/>
    <property type="evidence" value="ECO:0007669"/>
    <property type="project" value="InterPro"/>
</dbReference>
<comment type="cofactor">
    <cofactor evidence="1">
        <name>[4Fe-4S] cluster</name>
        <dbReference type="ChEBI" id="CHEBI:49883"/>
    </cofactor>
</comment>
<name>A0A4V3GR40_9BACT</name>
<dbReference type="GO" id="GO:0051536">
    <property type="term" value="F:iron-sulfur cluster binding"/>
    <property type="evidence" value="ECO:0007669"/>
    <property type="project" value="UniProtKB-KW"/>
</dbReference>
<sequence length="466" mass="53958">MENSELELVVTNFHKLKKDLFLLTAKNNKTAVLYHRPSLKAYYLEQQYKQFFSCLLNNTDPSHVFSWLEKNTQMLSKIWNELEYFLRYESIGISENVERLTLLISQKCGQNCKYCYAGGGTYANPSSMNFDTVKRALEVFSKLFNYIEKIQFFGGEPLLNINCIEKIVPYVNHLYEVGSLEKRPILNIVTGLGVSKKLIEKLKMIIQQFPDFEFEIVVSFDGPEKIQNYLRPFKGRFPSYEIVKENMDYLQENGLLQLVEVTYTNYHVKNGIKPFDLRSFFYEKFKLENVIIVPVISNDPTLALTNRDFFIANEYQTVINRYQNGNKKEIDSVERLANQVLNAPPTCLYCGSGITEFVVDSEGDVFPCQLLASNKNFLVGNVYDTKEKLRQNLITSKQKYSKIFDKSEDNECQTCFLQFFCRGCPIAPYLLGNSMHIPHESCPLFKEVVKNSILIKAEKDFVESNS</sequence>
<dbReference type="AlphaFoldDB" id="A0A4V3GR40"/>
<evidence type="ECO:0000256" key="5">
    <source>
        <dbReference type="ARBA" id="ARBA00023014"/>
    </source>
</evidence>
<dbReference type="Gene3D" id="3.20.20.70">
    <property type="entry name" value="Aldolase class I"/>
    <property type="match status" value="1"/>
</dbReference>
<keyword evidence="3" id="KW-0479">Metal-binding</keyword>
<dbReference type="PANTHER" id="PTHR43273:SF8">
    <property type="entry name" value="RADICAL SAM DOMAIN PROTEIN"/>
    <property type="match status" value="1"/>
</dbReference>
<feature type="domain" description="4Fe4S-binding SPASM" evidence="7">
    <location>
        <begin position="350"/>
        <end position="415"/>
    </location>
</feature>